<comment type="caution">
    <text evidence="17">The sequence shown here is derived from an EMBL/GenBank/DDBJ whole genome shotgun (WGS) entry which is preliminary data.</text>
</comment>
<evidence type="ECO:0000256" key="12">
    <source>
        <dbReference type="ARBA" id="ARBA00023136"/>
    </source>
</evidence>
<keyword evidence="18" id="KW-1185">Reference proteome</keyword>
<dbReference type="InterPro" id="IPR005311">
    <property type="entry name" value="PBP_dimer"/>
</dbReference>
<dbReference type="GO" id="GO:0008360">
    <property type="term" value="P:regulation of cell shape"/>
    <property type="evidence" value="ECO:0007669"/>
    <property type="project" value="UniProtKB-KW"/>
</dbReference>
<keyword evidence="12" id="KW-0472">Membrane</keyword>
<dbReference type="PANTHER" id="PTHR30627">
    <property type="entry name" value="PEPTIDOGLYCAN D,D-TRANSPEPTIDASE"/>
    <property type="match status" value="1"/>
</dbReference>
<dbReference type="InterPro" id="IPR012338">
    <property type="entry name" value="Beta-lactam/transpept-like"/>
</dbReference>
<feature type="domain" description="Penicillin-binding protein dimerisation" evidence="16">
    <location>
        <begin position="66"/>
        <end position="237"/>
    </location>
</feature>
<dbReference type="Proteomes" id="UP000546031">
    <property type="component" value="Unassembled WGS sequence"/>
</dbReference>
<feature type="compositionally biased region" description="Low complexity" evidence="14">
    <location>
        <begin position="695"/>
        <end position="713"/>
    </location>
</feature>
<dbReference type="GO" id="GO:0006508">
    <property type="term" value="P:proteolysis"/>
    <property type="evidence" value="ECO:0007669"/>
    <property type="project" value="UniProtKB-KW"/>
</dbReference>
<evidence type="ECO:0000256" key="14">
    <source>
        <dbReference type="SAM" id="MobiDB-lite"/>
    </source>
</evidence>
<dbReference type="Gene3D" id="3.40.710.10">
    <property type="entry name" value="DD-peptidase/beta-lactamase superfamily"/>
    <property type="match status" value="1"/>
</dbReference>
<evidence type="ECO:0000256" key="5">
    <source>
        <dbReference type="ARBA" id="ARBA00022645"/>
    </source>
</evidence>
<name>A0A850H935_9SPHN</name>
<accession>A0A850H935</accession>
<dbReference type="EMBL" id="JABWTA010000001">
    <property type="protein sequence ID" value="NVE93745.1"/>
    <property type="molecule type" value="Genomic_DNA"/>
</dbReference>
<dbReference type="Pfam" id="PF03717">
    <property type="entry name" value="PBP_dimer"/>
    <property type="match status" value="1"/>
</dbReference>
<dbReference type="Gene3D" id="3.90.1310.10">
    <property type="entry name" value="Penicillin-binding protein 2a (Domain 2)"/>
    <property type="match status" value="1"/>
</dbReference>
<dbReference type="NCBIfam" id="TIGR03423">
    <property type="entry name" value="pbp2_mrdA"/>
    <property type="match status" value="1"/>
</dbReference>
<feature type="region of interest" description="Disordered" evidence="14">
    <location>
        <begin position="662"/>
        <end position="734"/>
    </location>
</feature>
<evidence type="ECO:0000256" key="3">
    <source>
        <dbReference type="ARBA" id="ARBA00022475"/>
    </source>
</evidence>
<proteinExistence type="predicted"/>
<keyword evidence="6" id="KW-0645">Protease</keyword>
<keyword evidence="10" id="KW-0573">Peptidoglycan synthesis</keyword>
<dbReference type="GO" id="GO:0008658">
    <property type="term" value="F:penicillin binding"/>
    <property type="evidence" value="ECO:0007669"/>
    <property type="project" value="InterPro"/>
</dbReference>
<dbReference type="GO" id="GO:0071555">
    <property type="term" value="P:cell wall organization"/>
    <property type="evidence" value="ECO:0007669"/>
    <property type="project" value="UniProtKB-KW"/>
</dbReference>
<evidence type="ECO:0000256" key="9">
    <source>
        <dbReference type="ARBA" id="ARBA00022960"/>
    </source>
</evidence>
<dbReference type="InterPro" id="IPR017790">
    <property type="entry name" value="Penicillin-binding_protein_2"/>
</dbReference>
<protein>
    <submittedName>
        <fullName evidence="17">Penicillin-binding protein 2</fullName>
        <ecNumber evidence="17">3.4.16.4</ecNumber>
    </submittedName>
</protein>
<keyword evidence="11" id="KW-1133">Transmembrane helix</keyword>
<dbReference type="EC" id="3.4.16.4" evidence="17"/>
<keyword evidence="7" id="KW-0812">Transmembrane</keyword>
<reference evidence="17 18" key="1">
    <citation type="submission" date="2020-06" db="EMBL/GenBank/DDBJ databases">
        <title>Altererythrobacter lutimaris sp. nov., a marine bacterium isolated from a tidal flat.</title>
        <authorList>
            <person name="Kim D."/>
            <person name="Yoo Y."/>
            <person name="Kim J.-J."/>
        </authorList>
    </citation>
    <scope>NUCLEOTIDE SEQUENCE [LARGE SCALE GENOMIC DNA]</scope>
    <source>
        <strain evidence="17 18">JGD-16</strain>
    </source>
</reference>
<gene>
    <name evidence="17" type="primary">mrdA</name>
    <name evidence="17" type="ORF">HUO12_02425</name>
</gene>
<evidence type="ECO:0000256" key="8">
    <source>
        <dbReference type="ARBA" id="ARBA00022801"/>
    </source>
</evidence>
<dbReference type="GO" id="GO:0005886">
    <property type="term" value="C:plasma membrane"/>
    <property type="evidence" value="ECO:0007669"/>
    <property type="project" value="UniProtKB-SubCell"/>
</dbReference>
<sequence>MVKKGKGPIISASTLKHDFDRRSFFIGTVQGGIGVLLAVRMGYIVLAEGDKYTVESESNRVNLTLIPPRRGWILDRNGAPLASNRADFRVDVIPERLKDPEATVDQLGELLALEPNRIRDIKEEIAQARGFQPIEIASGLEYDQFAAVSVRLPDLQGVVPQRGFSRFYPTATSVGHLIGYVGPASAEEYEEDRNPLLITPGYKIGKDGLEKQFEQELRGVPGARRVEVTASGRIVRDLETREDVQGNPVRLTIDGPLQDYAARRIGLESGSVVVMDCLTGDLLCMASMPSFDPNSFSDGIGSVEYSMLRDDERVPLRNKVLKGLYPPGSTVKPMVSMAFLQEGLSPDETVFCGGGLRVGNRVFRCWKRSGHGTVDMAKGIYQSCDVYYYYFAQRIGMDPIAAMNKRCGLGEEFPLPVTSQFYGTVPDPEWKLKKYDREWQAFDTVNATIGQGYMLANPLQLAVSAARLATGRHVMPRLTLDTEPKGFDQVDFSDEHVRYVRQAMSDVVNGPGTAGRGRLPFEDIKMAGKTGTAQVVSLNKSDGKTGPWKFRDHGLFTFFAPFDNPRYAGAVVIEHGGGSGAAYPIARDVCTFLFDPAKGMEALRALEKQWGGTAQERLERKYAAYAAERGQLVTPPPRRDEDIFDQVEAEARLAATQAEEIANDVVAPRPEAAPRGEPRTAPAVPQESAPTTPIEPAVTTEAAASAETATIAEPLVTETRPNPPPPPSERMPQP</sequence>
<evidence type="ECO:0000256" key="7">
    <source>
        <dbReference type="ARBA" id="ARBA00022692"/>
    </source>
</evidence>
<feature type="domain" description="Penicillin-binding protein transpeptidase" evidence="15">
    <location>
        <begin position="270"/>
        <end position="589"/>
    </location>
</feature>
<evidence type="ECO:0000256" key="6">
    <source>
        <dbReference type="ARBA" id="ARBA00022670"/>
    </source>
</evidence>
<dbReference type="Gene3D" id="3.30.1390.30">
    <property type="entry name" value="Penicillin-binding protein 2a, domain 3"/>
    <property type="match status" value="1"/>
</dbReference>
<evidence type="ECO:0000313" key="18">
    <source>
        <dbReference type="Proteomes" id="UP000546031"/>
    </source>
</evidence>
<dbReference type="PANTHER" id="PTHR30627:SF2">
    <property type="entry name" value="PEPTIDOGLYCAN D,D-TRANSPEPTIDASE MRDA"/>
    <property type="match status" value="1"/>
</dbReference>
<keyword evidence="5 17" id="KW-0121">Carboxypeptidase</keyword>
<comment type="subcellular location">
    <subcellularLocation>
        <location evidence="2">Cell membrane</location>
    </subcellularLocation>
    <subcellularLocation>
        <location evidence="1">Membrane</location>
        <topology evidence="1">Single-pass membrane protein</topology>
    </subcellularLocation>
</comment>
<evidence type="ECO:0000259" key="16">
    <source>
        <dbReference type="Pfam" id="PF03717"/>
    </source>
</evidence>
<dbReference type="SUPFAM" id="SSF56519">
    <property type="entry name" value="Penicillin binding protein dimerisation domain"/>
    <property type="match status" value="1"/>
</dbReference>
<keyword evidence="8 17" id="KW-0378">Hydrolase</keyword>
<evidence type="ECO:0000259" key="15">
    <source>
        <dbReference type="Pfam" id="PF00905"/>
    </source>
</evidence>
<dbReference type="GO" id="GO:0009252">
    <property type="term" value="P:peptidoglycan biosynthetic process"/>
    <property type="evidence" value="ECO:0007669"/>
    <property type="project" value="UniProtKB-KW"/>
</dbReference>
<keyword evidence="9" id="KW-0133">Cell shape</keyword>
<dbReference type="InterPro" id="IPR050515">
    <property type="entry name" value="Beta-lactam/transpept"/>
</dbReference>
<evidence type="ECO:0000256" key="2">
    <source>
        <dbReference type="ARBA" id="ARBA00004236"/>
    </source>
</evidence>
<dbReference type="InterPro" id="IPR001460">
    <property type="entry name" value="PCN-bd_Tpept"/>
</dbReference>
<dbReference type="RefSeq" id="WP_176272094.1">
    <property type="nucleotide sequence ID" value="NZ_JABWTA010000001.1"/>
</dbReference>
<keyword evidence="3" id="KW-1003">Cell membrane</keyword>
<feature type="compositionally biased region" description="Pro residues" evidence="14">
    <location>
        <begin position="721"/>
        <end position="734"/>
    </location>
</feature>
<evidence type="ECO:0000256" key="4">
    <source>
        <dbReference type="ARBA" id="ARBA00022519"/>
    </source>
</evidence>
<dbReference type="AlphaFoldDB" id="A0A850H935"/>
<dbReference type="GO" id="GO:0071972">
    <property type="term" value="F:peptidoglycan L,D-transpeptidase activity"/>
    <property type="evidence" value="ECO:0007669"/>
    <property type="project" value="TreeGrafter"/>
</dbReference>
<keyword evidence="4" id="KW-0997">Cell inner membrane</keyword>
<dbReference type="SUPFAM" id="SSF56601">
    <property type="entry name" value="beta-lactamase/transpeptidase-like"/>
    <property type="match status" value="1"/>
</dbReference>
<evidence type="ECO:0000313" key="17">
    <source>
        <dbReference type="EMBL" id="NVE93745.1"/>
    </source>
</evidence>
<evidence type="ECO:0000256" key="13">
    <source>
        <dbReference type="ARBA" id="ARBA00023316"/>
    </source>
</evidence>
<evidence type="ECO:0000256" key="10">
    <source>
        <dbReference type="ARBA" id="ARBA00022984"/>
    </source>
</evidence>
<evidence type="ECO:0000256" key="1">
    <source>
        <dbReference type="ARBA" id="ARBA00004167"/>
    </source>
</evidence>
<evidence type="ECO:0000256" key="11">
    <source>
        <dbReference type="ARBA" id="ARBA00022989"/>
    </source>
</evidence>
<dbReference type="InterPro" id="IPR036138">
    <property type="entry name" value="PBP_dimer_sf"/>
</dbReference>
<keyword evidence="13" id="KW-0961">Cell wall biogenesis/degradation</keyword>
<dbReference type="Pfam" id="PF00905">
    <property type="entry name" value="Transpeptidase"/>
    <property type="match status" value="1"/>
</dbReference>
<dbReference type="GO" id="GO:0009002">
    <property type="term" value="F:serine-type D-Ala-D-Ala carboxypeptidase activity"/>
    <property type="evidence" value="ECO:0007669"/>
    <property type="project" value="UniProtKB-EC"/>
</dbReference>
<organism evidence="17 18">
    <name type="scientific">Altererythrobacter lutimaris</name>
    <dbReference type="NCBI Taxonomy" id="2743979"/>
    <lineage>
        <taxon>Bacteria</taxon>
        <taxon>Pseudomonadati</taxon>
        <taxon>Pseudomonadota</taxon>
        <taxon>Alphaproteobacteria</taxon>
        <taxon>Sphingomonadales</taxon>
        <taxon>Erythrobacteraceae</taxon>
        <taxon>Altererythrobacter</taxon>
    </lineage>
</organism>